<evidence type="ECO:0000259" key="9">
    <source>
        <dbReference type="Pfam" id="PF02811"/>
    </source>
</evidence>
<comment type="caution">
    <text evidence="10">The sequence shown here is derived from an EMBL/GenBank/DDBJ whole genome shotgun (WGS) entry which is preliminary data.</text>
</comment>
<evidence type="ECO:0000256" key="8">
    <source>
        <dbReference type="RuleBase" id="RU366003"/>
    </source>
</evidence>
<evidence type="ECO:0000256" key="2">
    <source>
        <dbReference type="ARBA" id="ARBA00009152"/>
    </source>
</evidence>
<keyword evidence="5 8" id="KW-0378">Hydrolase</keyword>
<evidence type="ECO:0000256" key="3">
    <source>
        <dbReference type="ARBA" id="ARBA00013085"/>
    </source>
</evidence>
<keyword evidence="4 8" id="KW-0028">Amino-acid biosynthesis</keyword>
<comment type="pathway">
    <text evidence="1 8">Amino-acid biosynthesis; L-histidine biosynthesis; L-histidine from 5-phospho-alpha-D-ribose 1-diphosphate: step 8/9.</text>
</comment>
<evidence type="ECO:0000256" key="7">
    <source>
        <dbReference type="ARBA" id="ARBA00049158"/>
    </source>
</evidence>
<dbReference type="NCBIfam" id="TIGR01856">
    <property type="entry name" value="hisJ_fam"/>
    <property type="match status" value="1"/>
</dbReference>
<protein>
    <recommendedName>
        <fullName evidence="3 8">Histidinol-phosphatase</fullName>
        <shortName evidence="8">HolPase</shortName>
        <ecNumber evidence="3 8">3.1.3.15</ecNumber>
    </recommendedName>
</protein>
<evidence type="ECO:0000313" key="10">
    <source>
        <dbReference type="EMBL" id="MDQ0360025.1"/>
    </source>
</evidence>
<dbReference type="RefSeq" id="WP_307405607.1">
    <property type="nucleotide sequence ID" value="NZ_JAUSUR010000001.1"/>
</dbReference>
<evidence type="ECO:0000256" key="5">
    <source>
        <dbReference type="ARBA" id="ARBA00022801"/>
    </source>
</evidence>
<evidence type="ECO:0000256" key="1">
    <source>
        <dbReference type="ARBA" id="ARBA00004970"/>
    </source>
</evidence>
<dbReference type="EC" id="3.1.3.15" evidence="3 8"/>
<dbReference type="SUPFAM" id="SSF89550">
    <property type="entry name" value="PHP domain-like"/>
    <property type="match status" value="1"/>
</dbReference>
<dbReference type="GO" id="GO:0004401">
    <property type="term" value="F:histidinol-phosphatase activity"/>
    <property type="evidence" value="ECO:0007669"/>
    <property type="project" value="UniProtKB-EC"/>
</dbReference>
<dbReference type="PANTHER" id="PTHR21039:SF0">
    <property type="entry name" value="HISTIDINOL-PHOSPHATASE"/>
    <property type="match status" value="1"/>
</dbReference>
<dbReference type="InterPro" id="IPR016195">
    <property type="entry name" value="Pol/histidinol_Pase-like"/>
</dbReference>
<evidence type="ECO:0000313" key="11">
    <source>
        <dbReference type="Proteomes" id="UP001230220"/>
    </source>
</evidence>
<dbReference type="Pfam" id="PF02811">
    <property type="entry name" value="PHP"/>
    <property type="match status" value="1"/>
</dbReference>
<gene>
    <name evidence="10" type="ORF">J2S15_000756</name>
</gene>
<accession>A0ABU0DZG1</accession>
<comment type="catalytic activity">
    <reaction evidence="7 8">
        <text>L-histidinol phosphate + H2O = L-histidinol + phosphate</text>
        <dbReference type="Rhea" id="RHEA:14465"/>
        <dbReference type="ChEBI" id="CHEBI:15377"/>
        <dbReference type="ChEBI" id="CHEBI:43474"/>
        <dbReference type="ChEBI" id="CHEBI:57699"/>
        <dbReference type="ChEBI" id="CHEBI:57980"/>
        <dbReference type="EC" id="3.1.3.15"/>
    </reaction>
</comment>
<organism evidence="10 11">
    <name type="scientific">Breznakia pachnodae</name>
    <dbReference type="NCBI Taxonomy" id="265178"/>
    <lineage>
        <taxon>Bacteria</taxon>
        <taxon>Bacillati</taxon>
        <taxon>Bacillota</taxon>
        <taxon>Erysipelotrichia</taxon>
        <taxon>Erysipelotrichales</taxon>
        <taxon>Erysipelotrichaceae</taxon>
        <taxon>Breznakia</taxon>
    </lineage>
</organism>
<feature type="domain" description="PHP" evidence="9">
    <location>
        <begin position="6"/>
        <end position="193"/>
    </location>
</feature>
<dbReference type="Gene3D" id="3.20.20.140">
    <property type="entry name" value="Metal-dependent hydrolases"/>
    <property type="match status" value="1"/>
</dbReference>
<dbReference type="CDD" id="cd12110">
    <property type="entry name" value="PHP_HisPPase_Hisj_like"/>
    <property type="match status" value="1"/>
</dbReference>
<name>A0ABU0DZG1_9FIRM</name>
<keyword evidence="11" id="KW-1185">Reference proteome</keyword>
<evidence type="ECO:0000256" key="4">
    <source>
        <dbReference type="ARBA" id="ARBA00022605"/>
    </source>
</evidence>
<comment type="similarity">
    <text evidence="2 8">Belongs to the PHP hydrolase family. HisK subfamily.</text>
</comment>
<dbReference type="PANTHER" id="PTHR21039">
    <property type="entry name" value="HISTIDINOL PHOSPHATASE-RELATED"/>
    <property type="match status" value="1"/>
</dbReference>
<reference evidence="10 11" key="1">
    <citation type="submission" date="2023-07" db="EMBL/GenBank/DDBJ databases">
        <title>Genomic Encyclopedia of Type Strains, Phase IV (KMG-IV): sequencing the most valuable type-strain genomes for metagenomic binning, comparative biology and taxonomic classification.</title>
        <authorList>
            <person name="Goeker M."/>
        </authorList>
    </citation>
    <scope>NUCLEOTIDE SEQUENCE [LARGE SCALE GENOMIC DNA]</scope>
    <source>
        <strain evidence="10 11">DSM 16784</strain>
    </source>
</reference>
<dbReference type="InterPro" id="IPR004013">
    <property type="entry name" value="PHP_dom"/>
</dbReference>
<keyword evidence="6 8" id="KW-0368">Histidine biosynthesis</keyword>
<proteinExistence type="inferred from homology"/>
<sequence length="266" mass="31438">MRKRNYHTHTMRCNHASGKDEQFVLSAIRGGFEVLGFSDHSPWDYSPSNYKGSHIRMRLEEFDDYYESVSKLKEKYKDQIDIKIGLEVEYFPDYMDWLKKFIKEKKLDYIIFGNHFYGSDEYGPYYGRECTKDHILLQYAEDTIAGLQTGLYSYLCHPDLFMRGRSKFDEVATEVSYRICKACKEMDIPLEYNLAGLEVSERMHITQYPHPDFWRIAAEVGNKVIIGCDAHDHRQLENGYYWDKAIAHIEALGMERVDTIKYFTEE</sequence>
<dbReference type="Proteomes" id="UP001230220">
    <property type="component" value="Unassembled WGS sequence"/>
</dbReference>
<dbReference type="InterPro" id="IPR010140">
    <property type="entry name" value="Histidinol_P_phosphatase_HisJ"/>
</dbReference>
<evidence type="ECO:0000256" key="6">
    <source>
        <dbReference type="ARBA" id="ARBA00023102"/>
    </source>
</evidence>
<dbReference type="EMBL" id="JAUSUR010000001">
    <property type="protein sequence ID" value="MDQ0360025.1"/>
    <property type="molecule type" value="Genomic_DNA"/>
</dbReference>